<gene>
    <name evidence="1" type="ORF">LCGC14_0855030</name>
</gene>
<dbReference type="AlphaFoldDB" id="A0A0F9PUF6"/>
<organism evidence="1">
    <name type="scientific">marine sediment metagenome</name>
    <dbReference type="NCBI Taxonomy" id="412755"/>
    <lineage>
        <taxon>unclassified sequences</taxon>
        <taxon>metagenomes</taxon>
        <taxon>ecological metagenomes</taxon>
    </lineage>
</organism>
<comment type="caution">
    <text evidence="1">The sequence shown here is derived from an EMBL/GenBank/DDBJ whole genome shotgun (WGS) entry which is preliminary data.</text>
</comment>
<accession>A0A0F9PUF6</accession>
<evidence type="ECO:0000313" key="1">
    <source>
        <dbReference type="EMBL" id="KKN28377.1"/>
    </source>
</evidence>
<name>A0A0F9PUF6_9ZZZZ</name>
<protein>
    <submittedName>
        <fullName evidence="1">Uncharacterized protein</fullName>
    </submittedName>
</protein>
<sequence>MNFTIESKSQNRLLNAVDNFNTWLGKIFPDDKIFSLNEMRELRSYAKTQEMTIHEYYRRFRKTIRSKRVRWA</sequence>
<proteinExistence type="predicted"/>
<reference evidence="1" key="1">
    <citation type="journal article" date="2015" name="Nature">
        <title>Complex archaea that bridge the gap between prokaryotes and eukaryotes.</title>
        <authorList>
            <person name="Spang A."/>
            <person name="Saw J.H."/>
            <person name="Jorgensen S.L."/>
            <person name="Zaremba-Niedzwiedzka K."/>
            <person name="Martijn J."/>
            <person name="Lind A.E."/>
            <person name="van Eijk R."/>
            <person name="Schleper C."/>
            <person name="Guy L."/>
            <person name="Ettema T.J."/>
        </authorList>
    </citation>
    <scope>NUCLEOTIDE SEQUENCE</scope>
</reference>
<dbReference type="EMBL" id="LAZR01002570">
    <property type="protein sequence ID" value="KKN28377.1"/>
    <property type="molecule type" value="Genomic_DNA"/>
</dbReference>